<protein>
    <submittedName>
        <fullName evidence="1">Uncharacterized protein</fullName>
    </submittedName>
</protein>
<dbReference type="Proteomes" id="UP000185911">
    <property type="component" value="Unassembled WGS sequence"/>
</dbReference>
<organism evidence="1 2">
    <name type="scientific">Rhodoferax antarcticus ANT.BR</name>
    <dbReference type="NCBI Taxonomy" id="1111071"/>
    <lineage>
        <taxon>Bacteria</taxon>
        <taxon>Pseudomonadati</taxon>
        <taxon>Pseudomonadota</taxon>
        <taxon>Betaproteobacteria</taxon>
        <taxon>Burkholderiales</taxon>
        <taxon>Comamonadaceae</taxon>
        <taxon>Rhodoferax</taxon>
    </lineage>
</organism>
<name>A0A1Q8YE90_9BURK</name>
<sequence length="63" mass="6799">MGQAQRQVGVQGTGFILGAGLRGNMAWFSPQQAPKKSLVCLPFVKINCPECWPLAGQSGVYLY</sequence>
<dbReference type="AlphaFoldDB" id="A0A1Q8YE90"/>
<reference evidence="1 2" key="1">
    <citation type="submission" date="2017-01" db="EMBL/GenBank/DDBJ databases">
        <title>Genome sequence of Rhodoferax antarcticus ANT.BR, a psychrophilic purple nonsulfur bacterium from an Antarctic microbial mat.</title>
        <authorList>
            <person name="Baker J."/>
            <person name="Riester C."/>
            <person name="Skinner B."/>
            <person name="Newell A."/>
            <person name="Swingley W."/>
            <person name="Madigan M."/>
            <person name="Jung D."/>
            <person name="Asao M."/>
            <person name="Chen M."/>
            <person name="Loughlin P."/>
            <person name="Pan H."/>
            <person name="Lin S."/>
            <person name="Li N."/>
            <person name="Shaw J."/>
            <person name="Prado M."/>
            <person name="Sherman C."/>
            <person name="Li X."/>
            <person name="Tang J."/>
            <person name="Blankenship R."/>
            <person name="Zhao T."/>
            <person name="Touchman J."/>
            <person name="Sattley M."/>
        </authorList>
    </citation>
    <scope>NUCLEOTIDE SEQUENCE [LARGE SCALE GENOMIC DNA]</scope>
    <source>
        <strain evidence="1 2">ANT.BR</strain>
    </source>
</reference>
<gene>
    <name evidence="1" type="ORF">BLL52_2577</name>
</gene>
<comment type="caution">
    <text evidence="1">The sequence shown here is derived from an EMBL/GenBank/DDBJ whole genome shotgun (WGS) entry which is preliminary data.</text>
</comment>
<accession>A0A1Q8YE90</accession>
<keyword evidence="2" id="KW-1185">Reference proteome</keyword>
<dbReference type="STRING" id="81479.RA876_06985"/>
<proteinExistence type="predicted"/>
<dbReference type="EMBL" id="MSYM01000013">
    <property type="protein sequence ID" value="OLP06346.1"/>
    <property type="molecule type" value="Genomic_DNA"/>
</dbReference>
<evidence type="ECO:0000313" key="1">
    <source>
        <dbReference type="EMBL" id="OLP06346.1"/>
    </source>
</evidence>
<evidence type="ECO:0000313" key="2">
    <source>
        <dbReference type="Proteomes" id="UP000185911"/>
    </source>
</evidence>